<dbReference type="Pfam" id="PF01738">
    <property type="entry name" value="DLH"/>
    <property type="match status" value="1"/>
</dbReference>
<proteinExistence type="predicted"/>
<dbReference type="InterPro" id="IPR002925">
    <property type="entry name" value="Dienelactn_hydro"/>
</dbReference>
<evidence type="ECO:0000313" key="2">
    <source>
        <dbReference type="EMBL" id="KAF7422625.1"/>
    </source>
</evidence>
<keyword evidence="3" id="KW-1185">Reference proteome</keyword>
<dbReference type="OrthoDB" id="1393670at2759"/>
<dbReference type="AlphaFoldDB" id="A0A8H7DQ16"/>
<feature type="domain" description="Dienelactone hydrolase" evidence="1">
    <location>
        <begin position="37"/>
        <end position="268"/>
    </location>
</feature>
<dbReference type="PANTHER" id="PTHR17630:SF44">
    <property type="entry name" value="PROTEIN AIM2"/>
    <property type="match status" value="1"/>
</dbReference>
<dbReference type="Proteomes" id="UP000623687">
    <property type="component" value="Unassembled WGS sequence"/>
</dbReference>
<sequence length="279" mass="30785">MQSPSPVIAGPPSDCCFTTVQHVGTPVGQTITIAGVPTYVSTPKSNLKKVILFFPDVYGPFYVNNQLLQDSFAANGYLVLGVDYFLGDPVQNHDGEQGFDRPAWFAKARVNAADVLPGWIDGVRQKYGVHGISYSAVGKSIDTTDVDGSQWVRHYVGYCFGAPYVFELLSGDMVSAGAVAHPTLINEDHLFKIQKPLLLSCAEIDHTFPLDKRRRAEDILIERKANYHFQIFSGVAHGFAIRGDPSVENTRWAKEQSAKSIVEWFDRFSKLALSAKSLL</sequence>
<dbReference type="VEuPathDB" id="FungiDB:PC9H_010781"/>
<organism evidence="2 3">
    <name type="scientific">Pleurotus ostreatus</name>
    <name type="common">Oyster mushroom</name>
    <name type="synonym">White-rot fungus</name>
    <dbReference type="NCBI Taxonomy" id="5322"/>
    <lineage>
        <taxon>Eukaryota</taxon>
        <taxon>Fungi</taxon>
        <taxon>Dikarya</taxon>
        <taxon>Basidiomycota</taxon>
        <taxon>Agaricomycotina</taxon>
        <taxon>Agaricomycetes</taxon>
        <taxon>Agaricomycetidae</taxon>
        <taxon>Agaricales</taxon>
        <taxon>Pleurotineae</taxon>
        <taxon>Pleurotaceae</taxon>
        <taxon>Pleurotus</taxon>
    </lineage>
</organism>
<dbReference type="RefSeq" id="XP_036627657.1">
    <property type="nucleotide sequence ID" value="XM_036780274.1"/>
</dbReference>
<dbReference type="GeneID" id="59380599"/>
<dbReference type="Gene3D" id="3.40.50.1820">
    <property type="entry name" value="alpha/beta hydrolase"/>
    <property type="match status" value="1"/>
</dbReference>
<name>A0A8H7DQ16_PLEOS</name>
<evidence type="ECO:0000259" key="1">
    <source>
        <dbReference type="Pfam" id="PF01738"/>
    </source>
</evidence>
<evidence type="ECO:0000313" key="3">
    <source>
        <dbReference type="Proteomes" id="UP000623687"/>
    </source>
</evidence>
<protein>
    <recommendedName>
        <fullName evidence="1">Dienelactone hydrolase domain-containing protein</fullName>
    </recommendedName>
</protein>
<comment type="caution">
    <text evidence="2">The sequence shown here is derived from an EMBL/GenBank/DDBJ whole genome shotgun (WGS) entry which is preliminary data.</text>
</comment>
<gene>
    <name evidence="2" type="ORF">PC9H_010781</name>
</gene>
<dbReference type="InterPro" id="IPR029058">
    <property type="entry name" value="AB_hydrolase_fold"/>
</dbReference>
<dbReference type="GO" id="GO:0016787">
    <property type="term" value="F:hydrolase activity"/>
    <property type="evidence" value="ECO:0007669"/>
    <property type="project" value="InterPro"/>
</dbReference>
<dbReference type="SUPFAM" id="SSF53474">
    <property type="entry name" value="alpha/beta-Hydrolases"/>
    <property type="match status" value="1"/>
</dbReference>
<dbReference type="EMBL" id="JACETU010000008">
    <property type="protein sequence ID" value="KAF7422625.1"/>
    <property type="molecule type" value="Genomic_DNA"/>
</dbReference>
<reference evidence="2" key="1">
    <citation type="submission" date="2019-07" db="EMBL/GenBank/DDBJ databases">
        <authorList>
            <person name="Palmer J.M."/>
        </authorList>
    </citation>
    <scope>NUCLEOTIDE SEQUENCE</scope>
    <source>
        <strain evidence="2">PC9</strain>
    </source>
</reference>
<dbReference type="PANTHER" id="PTHR17630">
    <property type="entry name" value="DIENELACTONE HYDROLASE"/>
    <property type="match status" value="1"/>
</dbReference>
<accession>A0A8H7DQ16</accession>